<evidence type="ECO:0000259" key="5">
    <source>
        <dbReference type="Pfam" id="PF02797"/>
    </source>
</evidence>
<dbReference type="InterPro" id="IPR011141">
    <property type="entry name" value="Polyketide_synthase_type-III"/>
</dbReference>
<dbReference type="GO" id="GO:0030639">
    <property type="term" value="P:polyketide biosynthetic process"/>
    <property type="evidence" value="ECO:0007669"/>
    <property type="project" value="TreeGrafter"/>
</dbReference>
<dbReference type="Pfam" id="PF02797">
    <property type="entry name" value="Chal_sti_synt_C"/>
    <property type="match status" value="1"/>
</dbReference>
<feature type="domain" description="Chalcone/stilbene synthase N-terminal" evidence="4">
    <location>
        <begin position="99"/>
        <end position="274"/>
    </location>
</feature>
<keyword evidence="2 3" id="KW-0808">Transferase</keyword>
<evidence type="ECO:0000313" key="6">
    <source>
        <dbReference type="EMBL" id="AWU47396.1"/>
    </source>
</evidence>
<evidence type="ECO:0000256" key="1">
    <source>
        <dbReference type="ARBA" id="ARBA00005531"/>
    </source>
</evidence>
<evidence type="ECO:0000256" key="2">
    <source>
        <dbReference type="ARBA" id="ARBA00022679"/>
    </source>
</evidence>
<feature type="domain" description="Chalcone/stilbene synthase C-terminal" evidence="5">
    <location>
        <begin position="296"/>
        <end position="436"/>
    </location>
</feature>
<reference evidence="6" key="1">
    <citation type="journal article" date="2017" name="Xi Bei Zhi Wu Xue Bao">
        <title>Identification and cloning of a polyketide synthase III gene in the lichenized-fungi Nephrmopsis pallescens.</title>
        <authorList>
            <person name="Yuan X."/>
            <person name="Hua M."/>
            <person name="Chen J."/>
            <person name="Wang J."/>
            <person name="Wang Y."/>
        </authorList>
    </citation>
    <scope>NUCLEOTIDE SEQUENCE</scope>
    <source>
        <strain evidence="6">NP19488</strain>
    </source>
</reference>
<dbReference type="PIRSF" id="PIRSF000451">
    <property type="entry name" value="PKS_III"/>
    <property type="match status" value="1"/>
</dbReference>
<keyword evidence="3 6" id="KW-0012">Acyltransferase</keyword>
<dbReference type="AlphaFoldDB" id="A0A2U9QI99"/>
<dbReference type="InterPro" id="IPR012328">
    <property type="entry name" value="Chalcone/stilbene_synt_C"/>
</dbReference>
<dbReference type="EC" id="2.3.1.74" evidence="6"/>
<sequence>MAAIEILPANDGIAPQPAYEPHDSYRVSMVGPSMDTKYDYAVTVKEDVTTAPVSVSPSKETPGLYITGLGSQYPPFLFTPEKLEGFIKRWYDLDTPGIKKLLTINQTTMIQSRSTIKAFEDPFWSRSVPPSISELDRFFRKAGVDLTVQACKKAMRESGSSPSDITHIVAVTCTNAGNPGFDLLVAQKLGLKAETDRTLLHGVGCAGGLSAMRAAAAMAQSASMRGRPAKVLVFACEICSINVRCDLEEVVEHPEETKISPVLFSDGAAAFVITNELAPGAKDKAVYSLINWETATMPGTAKELEFMTDPSGFRATLTKEVPHLALKAITPMFEKLLPFLPSDSPLATSGQPVDARSFDWALHPGGIAILNGAQQKMQLHEEQLRASFDVYKNHGNSSSPTVLIVLDQLRKMGEGRENIMACSFGPGMTIEMAMLKRCRHDVEE</sequence>
<dbReference type="InterPro" id="IPR016039">
    <property type="entry name" value="Thiolase-like"/>
</dbReference>
<protein>
    <submittedName>
        <fullName evidence="6">Polyketide synthase type III</fullName>
        <ecNumber evidence="6">2.3.1.74</ecNumber>
    </submittedName>
</protein>
<dbReference type="PANTHER" id="PTHR11877:SF46">
    <property type="entry name" value="TYPE III POLYKETIDE SYNTHASE A"/>
    <property type="match status" value="1"/>
</dbReference>
<organism evidence="6">
    <name type="scientific">Nephromopsis pallescens</name>
    <dbReference type="NCBI Taxonomy" id="150890"/>
    <lineage>
        <taxon>Eukaryota</taxon>
        <taxon>Fungi</taxon>
        <taxon>Dikarya</taxon>
        <taxon>Ascomycota</taxon>
        <taxon>Pezizomycotina</taxon>
        <taxon>Lecanoromycetes</taxon>
        <taxon>OSLEUM clade</taxon>
        <taxon>Lecanoromycetidae</taxon>
        <taxon>Lecanorales</taxon>
        <taxon>Lecanorineae</taxon>
        <taxon>Parmeliaceae</taxon>
        <taxon>Nephromopsis</taxon>
    </lineage>
</organism>
<proteinExistence type="evidence at transcript level"/>
<name>A0A2U9QI99_9LECA</name>
<gene>
    <name evidence="6" type="primary">PKS3</name>
</gene>
<dbReference type="EMBL" id="MF351559">
    <property type="protein sequence ID" value="AWU47396.1"/>
    <property type="molecule type" value="mRNA"/>
</dbReference>
<evidence type="ECO:0000259" key="4">
    <source>
        <dbReference type="Pfam" id="PF00195"/>
    </source>
</evidence>
<dbReference type="Pfam" id="PF00195">
    <property type="entry name" value="Chal_sti_synt_N"/>
    <property type="match status" value="1"/>
</dbReference>
<dbReference type="PANTHER" id="PTHR11877">
    <property type="entry name" value="HYDROXYMETHYLGLUTARYL-COA SYNTHASE"/>
    <property type="match status" value="1"/>
</dbReference>
<accession>A0A2U9QI99</accession>
<evidence type="ECO:0000256" key="3">
    <source>
        <dbReference type="RuleBase" id="RU003633"/>
    </source>
</evidence>
<comment type="similarity">
    <text evidence="1 3">Belongs to the thiolase-like superfamily. Chalcone/stilbene synthases family.</text>
</comment>
<dbReference type="InterPro" id="IPR001099">
    <property type="entry name" value="Chalcone/stilbene_synt_N"/>
</dbReference>
<dbReference type="Gene3D" id="3.40.47.10">
    <property type="match status" value="2"/>
</dbReference>
<dbReference type="SUPFAM" id="SSF53901">
    <property type="entry name" value="Thiolase-like"/>
    <property type="match status" value="2"/>
</dbReference>
<dbReference type="GO" id="GO:0016210">
    <property type="term" value="F:naringenin-chalcone synthase activity"/>
    <property type="evidence" value="ECO:0007669"/>
    <property type="project" value="UniProtKB-EC"/>
</dbReference>